<comment type="caution">
    <text evidence="1">The sequence shown here is derived from an EMBL/GenBank/DDBJ whole genome shotgun (WGS) entry which is preliminary data.</text>
</comment>
<organism evidence="1 2">
    <name type="scientific">Salvia divinorum</name>
    <name type="common">Maria pastora</name>
    <name type="synonym">Diviner's sage</name>
    <dbReference type="NCBI Taxonomy" id="28513"/>
    <lineage>
        <taxon>Eukaryota</taxon>
        <taxon>Viridiplantae</taxon>
        <taxon>Streptophyta</taxon>
        <taxon>Embryophyta</taxon>
        <taxon>Tracheophyta</taxon>
        <taxon>Spermatophyta</taxon>
        <taxon>Magnoliopsida</taxon>
        <taxon>eudicotyledons</taxon>
        <taxon>Gunneridae</taxon>
        <taxon>Pentapetalae</taxon>
        <taxon>asterids</taxon>
        <taxon>lamiids</taxon>
        <taxon>Lamiales</taxon>
        <taxon>Lamiaceae</taxon>
        <taxon>Nepetoideae</taxon>
        <taxon>Mentheae</taxon>
        <taxon>Salviinae</taxon>
        <taxon>Salvia</taxon>
        <taxon>Salvia subgen. Calosphace</taxon>
    </lineage>
</organism>
<evidence type="ECO:0000313" key="2">
    <source>
        <dbReference type="Proteomes" id="UP001567538"/>
    </source>
</evidence>
<evidence type="ECO:0008006" key="3">
    <source>
        <dbReference type="Google" id="ProtNLM"/>
    </source>
</evidence>
<sequence length="118" mass="14124">MDSIQAFTEKIQVWNTEVFGNIFHQKKRLLSRLAGLLKILEFRGSHRLLALEAELKRDLDIVLHREESLWHHKSQSDWIQLGDRNTSFHLRTIRRRKRSRIEMLQNDVGEWVSKPNLL</sequence>
<accession>A0ABD1HDG7</accession>
<protein>
    <recommendedName>
        <fullName evidence="3">Maturase K</fullName>
    </recommendedName>
</protein>
<gene>
    <name evidence="1" type="ORF">AAHA92_15029</name>
</gene>
<evidence type="ECO:0000313" key="1">
    <source>
        <dbReference type="EMBL" id="KAL1554473.1"/>
    </source>
</evidence>
<reference evidence="1 2" key="1">
    <citation type="submission" date="2024-06" db="EMBL/GenBank/DDBJ databases">
        <title>A chromosome level genome sequence of Diviner's sage (Salvia divinorum).</title>
        <authorList>
            <person name="Ford S.A."/>
            <person name="Ro D.-K."/>
            <person name="Ness R.W."/>
            <person name="Phillips M.A."/>
        </authorList>
    </citation>
    <scope>NUCLEOTIDE SEQUENCE [LARGE SCALE GENOMIC DNA]</scope>
    <source>
        <strain evidence="1">SAF-2024a</strain>
        <tissue evidence="1">Leaf</tissue>
    </source>
</reference>
<name>A0ABD1HDG7_SALDI</name>
<dbReference type="EMBL" id="JBEAFC010000006">
    <property type="protein sequence ID" value="KAL1554473.1"/>
    <property type="molecule type" value="Genomic_DNA"/>
</dbReference>
<proteinExistence type="predicted"/>
<dbReference type="Proteomes" id="UP001567538">
    <property type="component" value="Unassembled WGS sequence"/>
</dbReference>
<dbReference type="AlphaFoldDB" id="A0ABD1HDG7"/>
<keyword evidence="2" id="KW-1185">Reference proteome</keyword>